<evidence type="ECO:0000313" key="1">
    <source>
        <dbReference type="EMBL" id="NMQ20475.1"/>
    </source>
</evidence>
<keyword evidence="2" id="KW-1185">Reference proteome</keyword>
<proteinExistence type="predicted"/>
<name>A0ABX1TRB7_9GAMM</name>
<evidence type="ECO:0008006" key="3">
    <source>
        <dbReference type="Google" id="ProtNLM"/>
    </source>
</evidence>
<sequence>MAQAQIDHDKRDYPRLPKEVPLTITKLEYPFSTEVDESGVLRDIAKGGIGFTVANVYEPGTRLSLKINLKGWRRYVKSVASIIDDSAGTVENTPLTAIAEVVWMIPSPRWQWI</sequence>
<organism evidence="1 2">
    <name type="scientific">Candidatus Competibacter phosphatis</name>
    <dbReference type="NCBI Taxonomy" id="221280"/>
    <lineage>
        <taxon>Bacteria</taxon>
        <taxon>Pseudomonadati</taxon>
        <taxon>Pseudomonadota</taxon>
        <taxon>Gammaproteobacteria</taxon>
        <taxon>Candidatus Competibacteraceae</taxon>
        <taxon>Candidatus Competibacter</taxon>
    </lineage>
</organism>
<accession>A0ABX1TRB7</accession>
<comment type="caution">
    <text evidence="1">The sequence shown here is derived from an EMBL/GenBank/DDBJ whole genome shotgun (WGS) entry which is preliminary data.</text>
</comment>
<dbReference type="EMBL" id="SPMZ01000050">
    <property type="protein sequence ID" value="NMQ20475.1"/>
    <property type="molecule type" value="Genomic_DNA"/>
</dbReference>
<dbReference type="Proteomes" id="UP000760480">
    <property type="component" value="Unassembled WGS sequence"/>
</dbReference>
<protein>
    <recommendedName>
        <fullName evidence="3">PilZ domain-containing protein</fullName>
    </recommendedName>
</protein>
<evidence type="ECO:0000313" key="2">
    <source>
        <dbReference type="Proteomes" id="UP000760480"/>
    </source>
</evidence>
<dbReference type="RefSeq" id="WP_169249741.1">
    <property type="nucleotide sequence ID" value="NZ_SPMZ01000050.1"/>
</dbReference>
<gene>
    <name evidence="1" type="ORF">E4P82_15505</name>
</gene>
<reference evidence="1 2" key="1">
    <citation type="submission" date="2019-03" db="EMBL/GenBank/DDBJ databases">
        <title>Metabolic reconstructions from genomes of highly enriched 'Candidatus Accumulibacter' and 'Candidatus Competibacter' bioreactor populations.</title>
        <authorList>
            <person name="Annavajhala M.K."/>
            <person name="Welles L."/>
            <person name="Abbas B."/>
            <person name="Sorokin D."/>
            <person name="Park H."/>
            <person name="Van Loosdrecht M."/>
            <person name="Chandran K."/>
        </authorList>
    </citation>
    <scope>NUCLEOTIDE SEQUENCE [LARGE SCALE GENOMIC DNA]</scope>
    <source>
        <strain evidence="1 2">SBR_G</strain>
    </source>
</reference>